<evidence type="ECO:0000256" key="1">
    <source>
        <dbReference type="SAM" id="MobiDB-lite"/>
    </source>
</evidence>
<proteinExistence type="predicted"/>
<feature type="compositionally biased region" description="Polar residues" evidence="1">
    <location>
        <begin position="11"/>
        <end position="22"/>
    </location>
</feature>
<gene>
    <name evidence="2" type="ORF">Q31b_54540</name>
</gene>
<evidence type="ECO:0000313" key="2">
    <source>
        <dbReference type="EMBL" id="TWU35358.1"/>
    </source>
</evidence>
<dbReference type="EMBL" id="SJPY01000010">
    <property type="protein sequence ID" value="TWU35358.1"/>
    <property type="molecule type" value="Genomic_DNA"/>
</dbReference>
<feature type="region of interest" description="Disordered" evidence="1">
    <location>
        <begin position="1"/>
        <end position="31"/>
    </location>
</feature>
<feature type="region of interest" description="Disordered" evidence="1">
    <location>
        <begin position="117"/>
        <end position="138"/>
    </location>
</feature>
<name>A0A5C6DF84_9BACT</name>
<accession>A0A5C6DF84</accession>
<dbReference type="Proteomes" id="UP000315471">
    <property type="component" value="Unassembled WGS sequence"/>
</dbReference>
<keyword evidence="3" id="KW-1185">Reference proteome</keyword>
<protein>
    <submittedName>
        <fullName evidence="2">Uncharacterized protein</fullName>
    </submittedName>
</protein>
<comment type="caution">
    <text evidence="2">The sequence shown here is derived from an EMBL/GenBank/DDBJ whole genome shotgun (WGS) entry which is preliminary data.</text>
</comment>
<sequence length="138" mass="14833">MPHNHRKAESEPSSFQKLTPQEASLAKRQETTTKTIIVGGGYQMAWATPSGCRDPTVPFAEKLAGAVPATHSAPTLDHRLNPLDRSAWKLSAFASCWFEVNCRYEQSGLGCVSHQDSPSVSLKNDSDDFAATAGQSAG</sequence>
<reference evidence="2 3" key="1">
    <citation type="submission" date="2019-02" db="EMBL/GenBank/DDBJ databases">
        <title>Deep-cultivation of Planctomycetes and their phenomic and genomic characterization uncovers novel biology.</title>
        <authorList>
            <person name="Wiegand S."/>
            <person name="Jogler M."/>
            <person name="Boedeker C."/>
            <person name="Pinto D."/>
            <person name="Vollmers J."/>
            <person name="Rivas-Marin E."/>
            <person name="Kohn T."/>
            <person name="Peeters S.H."/>
            <person name="Heuer A."/>
            <person name="Rast P."/>
            <person name="Oberbeckmann S."/>
            <person name="Bunk B."/>
            <person name="Jeske O."/>
            <person name="Meyerdierks A."/>
            <person name="Storesund J.E."/>
            <person name="Kallscheuer N."/>
            <person name="Luecker S."/>
            <person name="Lage O.M."/>
            <person name="Pohl T."/>
            <person name="Merkel B.J."/>
            <person name="Hornburger P."/>
            <person name="Mueller R.-W."/>
            <person name="Bruemmer F."/>
            <person name="Labrenz M."/>
            <person name="Spormann A.M."/>
            <person name="Op Den Camp H."/>
            <person name="Overmann J."/>
            <person name="Amann R."/>
            <person name="Jetten M.S.M."/>
            <person name="Mascher T."/>
            <person name="Medema M.H."/>
            <person name="Devos D.P."/>
            <person name="Kaster A.-K."/>
            <person name="Ovreas L."/>
            <person name="Rohde M."/>
            <person name="Galperin M.Y."/>
            <person name="Jogler C."/>
        </authorList>
    </citation>
    <scope>NUCLEOTIDE SEQUENCE [LARGE SCALE GENOMIC DNA]</scope>
    <source>
        <strain evidence="2 3">Q31b</strain>
    </source>
</reference>
<evidence type="ECO:0000313" key="3">
    <source>
        <dbReference type="Proteomes" id="UP000315471"/>
    </source>
</evidence>
<dbReference type="AlphaFoldDB" id="A0A5C6DF84"/>
<organism evidence="2 3">
    <name type="scientific">Novipirellula aureliae</name>
    <dbReference type="NCBI Taxonomy" id="2527966"/>
    <lineage>
        <taxon>Bacteria</taxon>
        <taxon>Pseudomonadati</taxon>
        <taxon>Planctomycetota</taxon>
        <taxon>Planctomycetia</taxon>
        <taxon>Pirellulales</taxon>
        <taxon>Pirellulaceae</taxon>
        <taxon>Novipirellula</taxon>
    </lineage>
</organism>